<dbReference type="OrthoDB" id="5419927at2759"/>
<dbReference type="AlphaFoldDB" id="A0A2T3AG06"/>
<dbReference type="PANTHER" id="PTHR40619">
    <property type="entry name" value="FUNGAL STAND N-TERMINAL GOODBYE DOMAIN-CONTAINING PROTEIN"/>
    <property type="match status" value="1"/>
</dbReference>
<protein>
    <submittedName>
        <fullName evidence="2">Uncharacterized protein</fullName>
    </submittedName>
</protein>
<name>A0A2T3AG06_9PEZI</name>
<dbReference type="EMBL" id="KZ678394">
    <property type="protein sequence ID" value="PSR97133.1"/>
    <property type="molecule type" value="Genomic_DNA"/>
</dbReference>
<evidence type="ECO:0000256" key="1">
    <source>
        <dbReference type="SAM" id="MobiDB-lite"/>
    </source>
</evidence>
<dbReference type="Proteomes" id="UP000241462">
    <property type="component" value="Unassembled WGS sequence"/>
</dbReference>
<gene>
    <name evidence="2" type="ORF">BD289DRAFT_426517</name>
</gene>
<keyword evidence="3" id="KW-1185">Reference proteome</keyword>
<dbReference type="InParanoid" id="A0A2T3AG06"/>
<proteinExistence type="predicted"/>
<evidence type="ECO:0000313" key="2">
    <source>
        <dbReference type="EMBL" id="PSR97133.1"/>
    </source>
</evidence>
<feature type="compositionally biased region" description="Basic and acidic residues" evidence="1">
    <location>
        <begin position="714"/>
        <end position="728"/>
    </location>
</feature>
<accession>A0A2T3AG06</accession>
<feature type="region of interest" description="Disordered" evidence="1">
    <location>
        <begin position="224"/>
        <end position="317"/>
    </location>
</feature>
<feature type="region of interest" description="Disordered" evidence="1">
    <location>
        <begin position="711"/>
        <end position="749"/>
    </location>
</feature>
<dbReference type="PANTHER" id="PTHR40619:SF3">
    <property type="entry name" value="FUNGAL STAND N-TERMINAL GOODBYE DOMAIN-CONTAINING PROTEIN"/>
    <property type="match status" value="1"/>
</dbReference>
<evidence type="ECO:0000313" key="3">
    <source>
        <dbReference type="Proteomes" id="UP000241462"/>
    </source>
</evidence>
<reference evidence="2 3" key="1">
    <citation type="journal article" date="2018" name="Mycol. Prog.">
        <title>Coniella lustricola, a new species from submerged detritus.</title>
        <authorList>
            <person name="Raudabaugh D.B."/>
            <person name="Iturriaga T."/>
            <person name="Carver A."/>
            <person name="Mondo S."/>
            <person name="Pangilinan J."/>
            <person name="Lipzen A."/>
            <person name="He G."/>
            <person name="Amirebrahimi M."/>
            <person name="Grigoriev I.V."/>
            <person name="Miller A.N."/>
        </authorList>
    </citation>
    <scope>NUCLEOTIDE SEQUENCE [LARGE SCALE GENOMIC DNA]</scope>
    <source>
        <strain evidence="2 3">B22-T-1</strain>
    </source>
</reference>
<sequence length="762" mass="85439">MSQFVDELQKDGAADLISDPEIECASLKRVTTFLAQEAPKIHPMYAGASRSPRDEVDAEIEKEYSKKLALTLQEHVPPQFGVIATNPSKEDWDELCKAVSAEDLAPSPQGRVSRIVDIVGKNKDAIDPWVSLIPNEYGLAVVKTAMAIALKLAERHGQKKKEIFDTLAEIRRIVGDVSAQMDQRGMDLYTDPYVSRSCTTLHQTIQEAMEQIIRRLCDKGYVSRTSRVSDPDSGGDEAIGNGNSKPRWLKKHNFFSMPIHGKPPKGKQPQQAQQAEQVSAPSNRAVPRTLTKEQSTLSTPGSGENADVEKKSSESFSATSILEKVTTAAHDLQRAVDICIDSTVIDIKRKVNSMSSNIDARLDTVESLLQQRDQAGYEAALQLLMMQDNALREFKRQWMKELRAEQLQKSTRPDSDSLYTQEAVISEYQLLEILCQETSGDCEIEMFLDSVISTISNDLSTVLRRARRSPDLGQDHLHTVLRHQRFTEWIENRHPDLILLDTDARSRDQSRRDVVSATSLLCASFLVGMKKTEANEVYVHFLCGLHRRSDDPWAGLSGLLRFVLIQLLLALRERELLNLDGIPDLSSHKIIKQLERADTAALCRLLHQFVRAFPPGTIVFCIIDGISLLQSSDSREDGCFQLVSCLQSIVQDDGLCPSFKVMLTEPSRPAPSTSWLTPFLEDNHIRLRSARLTYRHQGSRRGAQADFARLAAPARDRRSRSPWDRRQAQDVSGYAHSSGNWDEEESDEDRLDLDVSALLARG</sequence>
<feature type="compositionally biased region" description="Polar residues" evidence="1">
    <location>
        <begin position="292"/>
        <end position="302"/>
    </location>
</feature>
<dbReference type="STRING" id="2025994.A0A2T3AG06"/>
<organism evidence="2 3">
    <name type="scientific">Coniella lustricola</name>
    <dbReference type="NCBI Taxonomy" id="2025994"/>
    <lineage>
        <taxon>Eukaryota</taxon>
        <taxon>Fungi</taxon>
        <taxon>Dikarya</taxon>
        <taxon>Ascomycota</taxon>
        <taxon>Pezizomycotina</taxon>
        <taxon>Sordariomycetes</taxon>
        <taxon>Sordariomycetidae</taxon>
        <taxon>Diaporthales</taxon>
        <taxon>Schizoparmaceae</taxon>
        <taxon>Coniella</taxon>
    </lineage>
</organism>